<dbReference type="GO" id="GO:0016020">
    <property type="term" value="C:membrane"/>
    <property type="evidence" value="ECO:0007669"/>
    <property type="project" value="UniProtKB-SubCell"/>
</dbReference>
<dbReference type="InterPro" id="IPR036259">
    <property type="entry name" value="MFS_trans_sf"/>
</dbReference>
<proteinExistence type="predicted"/>
<dbReference type="AlphaFoldDB" id="A0A9D2M1V5"/>
<dbReference type="Proteomes" id="UP000824209">
    <property type="component" value="Unassembled WGS sequence"/>
</dbReference>
<evidence type="ECO:0000256" key="3">
    <source>
        <dbReference type="ARBA" id="ARBA00022989"/>
    </source>
</evidence>
<evidence type="ECO:0000313" key="7">
    <source>
        <dbReference type="Proteomes" id="UP000824209"/>
    </source>
</evidence>
<dbReference type="Pfam" id="PF05105">
    <property type="entry name" value="Phage_holin_4_1"/>
    <property type="match status" value="1"/>
</dbReference>
<name>A0A9D2M1V5_9FIRM</name>
<feature type="transmembrane region" description="Helical" evidence="5">
    <location>
        <begin position="32"/>
        <end position="53"/>
    </location>
</feature>
<organism evidence="6 7">
    <name type="scientific">Candidatus Ruthenibacterium avium</name>
    <dbReference type="NCBI Taxonomy" id="2838751"/>
    <lineage>
        <taxon>Bacteria</taxon>
        <taxon>Bacillati</taxon>
        <taxon>Bacillota</taxon>
        <taxon>Clostridia</taxon>
        <taxon>Eubacteriales</taxon>
        <taxon>Oscillospiraceae</taxon>
        <taxon>Ruthenibacterium</taxon>
    </lineage>
</organism>
<comment type="caution">
    <text evidence="6">The sequence shown here is derived from an EMBL/GenBank/DDBJ whole genome shotgun (WGS) entry which is preliminary data.</text>
</comment>
<evidence type="ECO:0000256" key="2">
    <source>
        <dbReference type="ARBA" id="ARBA00022692"/>
    </source>
</evidence>
<dbReference type="NCBIfam" id="TIGR01593">
    <property type="entry name" value="holin_tox_secr"/>
    <property type="match status" value="1"/>
</dbReference>
<keyword evidence="3 5" id="KW-1133">Transmembrane helix</keyword>
<keyword evidence="4 5" id="KW-0472">Membrane</keyword>
<evidence type="ECO:0000256" key="4">
    <source>
        <dbReference type="ARBA" id="ARBA00023136"/>
    </source>
</evidence>
<evidence type="ECO:0000256" key="1">
    <source>
        <dbReference type="ARBA" id="ARBA00004141"/>
    </source>
</evidence>
<protein>
    <submittedName>
        <fullName evidence="6">Phage holin family protein</fullName>
    </submittedName>
</protein>
<dbReference type="InterPro" id="IPR006480">
    <property type="entry name" value="Phage_holin_4_1"/>
</dbReference>
<reference evidence="6" key="1">
    <citation type="journal article" date="2021" name="PeerJ">
        <title>Extensive microbial diversity within the chicken gut microbiome revealed by metagenomics and culture.</title>
        <authorList>
            <person name="Gilroy R."/>
            <person name="Ravi A."/>
            <person name="Getino M."/>
            <person name="Pursley I."/>
            <person name="Horton D.L."/>
            <person name="Alikhan N.F."/>
            <person name="Baker D."/>
            <person name="Gharbi K."/>
            <person name="Hall N."/>
            <person name="Watson M."/>
            <person name="Adriaenssens E.M."/>
            <person name="Foster-Nyarko E."/>
            <person name="Jarju S."/>
            <person name="Secka A."/>
            <person name="Antonio M."/>
            <person name="Oren A."/>
            <person name="Chaudhuri R.R."/>
            <person name="La Ragione R."/>
            <person name="Hildebrand F."/>
            <person name="Pallen M.J."/>
        </authorList>
    </citation>
    <scope>NUCLEOTIDE SEQUENCE</scope>
    <source>
        <strain evidence="6">ChiBcec8-14828</strain>
    </source>
</reference>
<dbReference type="EMBL" id="DWYA01000013">
    <property type="protein sequence ID" value="HJB39044.1"/>
    <property type="molecule type" value="Genomic_DNA"/>
</dbReference>
<comment type="subcellular location">
    <subcellularLocation>
        <location evidence="1">Membrane</location>
        <topology evidence="1">Multi-pass membrane protein</topology>
    </subcellularLocation>
</comment>
<gene>
    <name evidence="6" type="ORF">H9943_01455</name>
</gene>
<evidence type="ECO:0000256" key="5">
    <source>
        <dbReference type="SAM" id="Phobius"/>
    </source>
</evidence>
<keyword evidence="2 5" id="KW-0812">Transmembrane</keyword>
<sequence>MTAKGIYYTTLGAASAVGAVVANALGGWDTGLQTLVAMMAVDYLTGVLCALVWKKSPKSADGAFESKTSFKGLLRKMAVLLCVLVACRVDSYTGTALARNAVILFFIANDGLSIIENLGIMGVPIPPVIRNAFEALKKDSETENPIS</sequence>
<feature type="transmembrane region" description="Helical" evidence="5">
    <location>
        <begin position="7"/>
        <end position="26"/>
    </location>
</feature>
<evidence type="ECO:0000313" key="6">
    <source>
        <dbReference type="EMBL" id="HJB39044.1"/>
    </source>
</evidence>
<dbReference type="SUPFAM" id="SSF103473">
    <property type="entry name" value="MFS general substrate transporter"/>
    <property type="match status" value="1"/>
</dbReference>
<accession>A0A9D2M1V5</accession>
<reference evidence="6" key="2">
    <citation type="submission" date="2021-04" db="EMBL/GenBank/DDBJ databases">
        <authorList>
            <person name="Gilroy R."/>
        </authorList>
    </citation>
    <scope>NUCLEOTIDE SEQUENCE</scope>
    <source>
        <strain evidence="6">ChiBcec8-14828</strain>
    </source>
</reference>